<dbReference type="Proteomes" id="UP000324748">
    <property type="component" value="Unassembled WGS sequence"/>
</dbReference>
<sequence>MASVLVDPVLESMANSSSSIRRALGDFLYFSAPQHVLLWFVVRGNLLDGLANTRFTPKSLYFLICSASSPSSSTPNSTLPNYPTLEFPPASHDVLRFHSLGLRLSPLRRLSVQVLLRPLMDRSLTAASASGPLRTPLLLLSAVNPSVCQCPDSPQQAFQNLAHLVYFSPLSRALES</sequence>
<accession>A0A5B0N4C1</accession>
<reference evidence="1 2" key="1">
    <citation type="submission" date="2019-05" db="EMBL/GenBank/DDBJ databases">
        <title>Emergence of the Ug99 lineage of the wheat stem rust pathogen through somatic hybridization.</title>
        <authorList>
            <person name="Li F."/>
            <person name="Upadhyaya N.M."/>
            <person name="Sperschneider J."/>
            <person name="Matny O."/>
            <person name="Nguyen-Phuc H."/>
            <person name="Mago R."/>
            <person name="Raley C."/>
            <person name="Miller M.E."/>
            <person name="Silverstein K.A.T."/>
            <person name="Henningsen E."/>
            <person name="Hirsch C.D."/>
            <person name="Visser B."/>
            <person name="Pretorius Z.A."/>
            <person name="Steffenson B.J."/>
            <person name="Schwessinger B."/>
            <person name="Dodds P.N."/>
            <person name="Figueroa M."/>
        </authorList>
    </citation>
    <scope>NUCLEOTIDE SEQUENCE [LARGE SCALE GENOMIC DNA]</scope>
    <source>
        <strain evidence="1">21-0</strain>
    </source>
</reference>
<name>A0A5B0N4C1_PUCGR</name>
<organism evidence="1 2">
    <name type="scientific">Puccinia graminis f. sp. tritici</name>
    <dbReference type="NCBI Taxonomy" id="56615"/>
    <lineage>
        <taxon>Eukaryota</taxon>
        <taxon>Fungi</taxon>
        <taxon>Dikarya</taxon>
        <taxon>Basidiomycota</taxon>
        <taxon>Pucciniomycotina</taxon>
        <taxon>Pucciniomycetes</taxon>
        <taxon>Pucciniales</taxon>
        <taxon>Pucciniaceae</taxon>
        <taxon>Puccinia</taxon>
    </lineage>
</organism>
<proteinExistence type="predicted"/>
<evidence type="ECO:0000313" key="2">
    <source>
        <dbReference type="Proteomes" id="UP000324748"/>
    </source>
</evidence>
<keyword evidence="2" id="KW-1185">Reference proteome</keyword>
<dbReference type="EMBL" id="VSWC01000119">
    <property type="protein sequence ID" value="KAA1082988.1"/>
    <property type="molecule type" value="Genomic_DNA"/>
</dbReference>
<protein>
    <submittedName>
        <fullName evidence="1">Uncharacterized protein</fullName>
    </submittedName>
</protein>
<comment type="caution">
    <text evidence="1">The sequence shown here is derived from an EMBL/GenBank/DDBJ whole genome shotgun (WGS) entry which is preliminary data.</text>
</comment>
<evidence type="ECO:0000313" key="1">
    <source>
        <dbReference type="EMBL" id="KAA1082988.1"/>
    </source>
</evidence>
<dbReference type="AlphaFoldDB" id="A0A5B0N4C1"/>
<gene>
    <name evidence="1" type="ORF">PGT21_022096</name>
</gene>